<keyword evidence="2" id="KW-0732">Signal</keyword>
<feature type="region of interest" description="Disordered" evidence="1">
    <location>
        <begin position="72"/>
        <end position="114"/>
    </location>
</feature>
<dbReference type="KEGG" id="mcb:Mycch_2675"/>
<dbReference type="AlphaFoldDB" id="I4BJI5"/>
<feature type="signal peptide" evidence="2">
    <location>
        <begin position="1"/>
        <end position="24"/>
    </location>
</feature>
<sequence length="114" mass="11478" precursor="true">MAISKTWTTVGTATLVLSASVLLSAPSGGTTGSALTSPPPASVSIGAYRAQAPYPLDPPGCWDADGTWHPDCWGPGQWDPGMGPGMMGPGPWGPGMMGPGPWGPGMMGPGRWGD</sequence>
<evidence type="ECO:0000256" key="2">
    <source>
        <dbReference type="SAM" id="SignalP"/>
    </source>
</evidence>
<dbReference type="STRING" id="710421.Mycch_2675"/>
<evidence type="ECO:0000313" key="3">
    <source>
        <dbReference type="EMBL" id="AFM17442.1"/>
    </source>
</evidence>
<reference evidence="3 4" key="1">
    <citation type="submission" date="2012-06" db="EMBL/GenBank/DDBJ databases">
        <title>Complete sequence of chromosome of Mycobacterium chubuense NBB4.</title>
        <authorList>
            <consortium name="US DOE Joint Genome Institute"/>
            <person name="Lucas S."/>
            <person name="Han J."/>
            <person name="Lapidus A."/>
            <person name="Cheng J.-F."/>
            <person name="Goodwin L."/>
            <person name="Pitluck S."/>
            <person name="Peters L."/>
            <person name="Mikhailova N."/>
            <person name="Teshima H."/>
            <person name="Detter J.C."/>
            <person name="Han C."/>
            <person name="Tapia R."/>
            <person name="Land M."/>
            <person name="Hauser L."/>
            <person name="Kyrpides N."/>
            <person name="Ivanova N."/>
            <person name="Pagani I."/>
            <person name="Mattes T."/>
            <person name="Holmes A."/>
            <person name="Rutledge P."/>
            <person name="Paulsen I."/>
            <person name="Coleman N."/>
            <person name="Woyke T."/>
        </authorList>
    </citation>
    <scope>NUCLEOTIDE SEQUENCE [LARGE SCALE GENOMIC DNA]</scope>
    <source>
        <strain evidence="3 4">NBB4</strain>
    </source>
</reference>
<accession>I4BJI5</accession>
<dbReference type="Proteomes" id="UP000006057">
    <property type="component" value="Chromosome"/>
</dbReference>
<organism evidence="3 4">
    <name type="scientific">Mycolicibacterium chubuense (strain NBB4)</name>
    <name type="common">Mycobacterium chubuense</name>
    <dbReference type="NCBI Taxonomy" id="710421"/>
    <lineage>
        <taxon>Bacteria</taxon>
        <taxon>Bacillati</taxon>
        <taxon>Actinomycetota</taxon>
        <taxon>Actinomycetes</taxon>
        <taxon>Mycobacteriales</taxon>
        <taxon>Mycobacteriaceae</taxon>
        <taxon>Mycolicibacterium</taxon>
    </lineage>
</organism>
<evidence type="ECO:0000313" key="4">
    <source>
        <dbReference type="Proteomes" id="UP000006057"/>
    </source>
</evidence>
<protein>
    <recommendedName>
        <fullName evidence="5">Pilin</fullName>
    </recommendedName>
</protein>
<evidence type="ECO:0008006" key="5">
    <source>
        <dbReference type="Google" id="ProtNLM"/>
    </source>
</evidence>
<gene>
    <name evidence="3" type="ordered locus">Mycch_2675</name>
</gene>
<proteinExistence type="predicted"/>
<feature type="compositionally biased region" description="Gly residues" evidence="1">
    <location>
        <begin position="82"/>
        <end position="114"/>
    </location>
</feature>
<name>I4BJI5_MYCCN</name>
<keyword evidence="4" id="KW-1185">Reference proteome</keyword>
<dbReference type="OrthoDB" id="4641939at2"/>
<dbReference type="EMBL" id="CP003053">
    <property type="protein sequence ID" value="AFM17442.1"/>
    <property type="molecule type" value="Genomic_DNA"/>
</dbReference>
<feature type="chain" id="PRO_5038892190" description="Pilin" evidence="2">
    <location>
        <begin position="25"/>
        <end position="114"/>
    </location>
</feature>
<evidence type="ECO:0000256" key="1">
    <source>
        <dbReference type="SAM" id="MobiDB-lite"/>
    </source>
</evidence>
<dbReference type="HOGENOM" id="CLU_2118329_0_0_11"/>